<dbReference type="RefSeq" id="WP_008324721.1">
    <property type="nucleotide sequence ID" value="NZ_AOLK01000019.1"/>
</dbReference>
<dbReference type="InterPro" id="IPR052513">
    <property type="entry name" value="Thioester_dehydratase-like"/>
</dbReference>
<dbReference type="InterPro" id="IPR012340">
    <property type="entry name" value="NA-bd_OB-fold"/>
</dbReference>
<dbReference type="InterPro" id="IPR016039">
    <property type="entry name" value="Thiolase-like"/>
</dbReference>
<organism evidence="3 4">
    <name type="scientific">Haloferax elongans ATCC BAA-1513</name>
    <dbReference type="NCBI Taxonomy" id="1230453"/>
    <lineage>
        <taxon>Archaea</taxon>
        <taxon>Methanobacteriati</taxon>
        <taxon>Methanobacteriota</taxon>
        <taxon>Stenosarchaea group</taxon>
        <taxon>Halobacteria</taxon>
        <taxon>Halobacteriales</taxon>
        <taxon>Haloferacaceae</taxon>
        <taxon>Haloferax</taxon>
    </lineage>
</organism>
<reference evidence="3 4" key="1">
    <citation type="journal article" date="2014" name="PLoS Genet.">
        <title>Phylogenetically driven sequencing of extremely halophilic archaea reveals strategies for static and dynamic osmo-response.</title>
        <authorList>
            <person name="Becker E.A."/>
            <person name="Seitzer P.M."/>
            <person name="Tritt A."/>
            <person name="Larsen D."/>
            <person name="Krusor M."/>
            <person name="Yao A.I."/>
            <person name="Wu D."/>
            <person name="Madern D."/>
            <person name="Eisen J.A."/>
            <person name="Darling A.E."/>
            <person name="Facciotti M.T."/>
        </authorList>
    </citation>
    <scope>NUCLEOTIDE SEQUENCE [LARGE SCALE GENOMIC DNA]</scope>
    <source>
        <strain evidence="3 4">ATCC BAA-1513</strain>
    </source>
</reference>
<feature type="domain" description="ChsH2 rubredoxin-like zinc ribbon" evidence="2">
    <location>
        <begin position="342"/>
        <end position="371"/>
    </location>
</feature>
<dbReference type="AlphaFoldDB" id="M0HJH6"/>
<dbReference type="STRING" id="1230453.C453_11816"/>
<evidence type="ECO:0000313" key="4">
    <source>
        <dbReference type="Proteomes" id="UP000011612"/>
    </source>
</evidence>
<keyword evidence="4" id="KW-1185">Reference proteome</keyword>
<dbReference type="PANTHER" id="PTHR34075:SF5">
    <property type="entry name" value="BLR3430 PROTEIN"/>
    <property type="match status" value="1"/>
</dbReference>
<dbReference type="GO" id="GO:0016746">
    <property type="term" value="F:acyltransferase activity"/>
    <property type="evidence" value="ECO:0007669"/>
    <property type="project" value="InterPro"/>
</dbReference>
<dbReference type="SUPFAM" id="SSF50249">
    <property type="entry name" value="Nucleic acid-binding proteins"/>
    <property type="match status" value="1"/>
</dbReference>
<dbReference type="InterPro" id="IPR022002">
    <property type="entry name" value="ChsH2_Znr"/>
</dbReference>
<evidence type="ECO:0000259" key="2">
    <source>
        <dbReference type="Pfam" id="PF12172"/>
    </source>
</evidence>
<evidence type="ECO:0000256" key="1">
    <source>
        <dbReference type="ARBA" id="ARBA00023229"/>
    </source>
</evidence>
<comment type="caution">
    <text evidence="3">The sequence shown here is derived from an EMBL/GenBank/DDBJ whole genome shotgun (WGS) entry which is preliminary data.</text>
</comment>
<dbReference type="OrthoDB" id="9573at2157"/>
<accession>M0HJH6</accession>
<dbReference type="GO" id="GO:0008299">
    <property type="term" value="P:isoprenoid biosynthetic process"/>
    <property type="evidence" value="ECO:0007669"/>
    <property type="project" value="UniProtKB-KW"/>
</dbReference>
<protein>
    <submittedName>
        <fullName evidence="3">Hydroxymethylglutaryl-CoA synthase</fullName>
    </submittedName>
</protein>
<dbReference type="EMBL" id="AOLK01000019">
    <property type="protein sequence ID" value="ELZ84700.1"/>
    <property type="molecule type" value="Genomic_DNA"/>
</dbReference>
<gene>
    <name evidence="3" type="ORF">C453_11816</name>
</gene>
<dbReference type="Proteomes" id="UP000011612">
    <property type="component" value="Unassembled WGS sequence"/>
</dbReference>
<dbReference type="Gene3D" id="3.40.47.10">
    <property type="match status" value="1"/>
</dbReference>
<proteinExistence type="predicted"/>
<sequence>MTGIAGVGAYVPRLYLPAKAYREAWGKGGAAGVEQVAVADADEDTLTMGTEAGRRALSAAGVDADTVSHLAFATTTPPADEEEAVVRLASLLGVPSNATMRQYGGGTRAGAVALAAARDAAGPTLVVVADNPAGAPESDEAAGAGAGAAAVVLTDDGPLTVDAVGEYSDPSPGTRFRRRGSTETESIGITQYERDAYTSTVGGAVDALDADVSDVDAAALTAPDGKLPYRAARALGVSTKTIAAGTAVSQTGDTGTAGPFLGLASALDDGAESVLLVGYGGGAGATALTLSASSDVPVDAVFDGDVELSYAEALRRRGTITGEEPEGGGAYVSVPTWAQTIPQRHRLVAGRCRDCGALSFPPEGACFECGSLDGYDETRLPGTGTVEAATVIGQGGAPPEFVEQQQRSGSFPVAVVALDGPDGDAGDAGNDSVSIPAQVAHTPAETPDIGDRVEAVPRRIYEQEGVVRYGFKVVPTEARR</sequence>
<keyword evidence="1" id="KW-0414">Isoprene biosynthesis</keyword>
<dbReference type="PANTHER" id="PTHR34075">
    <property type="entry name" value="BLR3430 PROTEIN"/>
    <property type="match status" value="1"/>
</dbReference>
<evidence type="ECO:0000313" key="3">
    <source>
        <dbReference type="EMBL" id="ELZ84700.1"/>
    </source>
</evidence>
<dbReference type="Pfam" id="PF12172">
    <property type="entry name" value="zf-ChsH2"/>
    <property type="match status" value="1"/>
</dbReference>
<dbReference type="SUPFAM" id="SSF53901">
    <property type="entry name" value="Thiolase-like"/>
    <property type="match status" value="2"/>
</dbReference>
<dbReference type="PATRIC" id="fig|1230453.4.peg.2333"/>
<name>M0HJH6_HALEO</name>